<keyword evidence="2" id="KW-1185">Reference proteome</keyword>
<reference evidence="1 2" key="1">
    <citation type="submission" date="2019-02" db="EMBL/GenBank/DDBJ databases">
        <title>Deep-cultivation of Planctomycetes and their phenomic and genomic characterization uncovers novel biology.</title>
        <authorList>
            <person name="Wiegand S."/>
            <person name="Jogler M."/>
            <person name="Boedeker C."/>
            <person name="Pinto D."/>
            <person name="Vollmers J."/>
            <person name="Rivas-Marin E."/>
            <person name="Kohn T."/>
            <person name="Peeters S.H."/>
            <person name="Heuer A."/>
            <person name="Rast P."/>
            <person name="Oberbeckmann S."/>
            <person name="Bunk B."/>
            <person name="Jeske O."/>
            <person name="Meyerdierks A."/>
            <person name="Storesund J.E."/>
            <person name="Kallscheuer N."/>
            <person name="Luecker S."/>
            <person name="Lage O.M."/>
            <person name="Pohl T."/>
            <person name="Merkel B.J."/>
            <person name="Hornburger P."/>
            <person name="Mueller R.-W."/>
            <person name="Bruemmer F."/>
            <person name="Labrenz M."/>
            <person name="Spormann A.M."/>
            <person name="Op den Camp H."/>
            <person name="Overmann J."/>
            <person name="Amann R."/>
            <person name="Jetten M.S.M."/>
            <person name="Mascher T."/>
            <person name="Medema M.H."/>
            <person name="Devos D.P."/>
            <person name="Kaster A.-K."/>
            <person name="Ovreas L."/>
            <person name="Rohde M."/>
            <person name="Galperin M.Y."/>
            <person name="Jogler C."/>
        </authorList>
    </citation>
    <scope>NUCLEOTIDE SEQUENCE [LARGE SCALE GENOMIC DNA]</scope>
    <source>
        <strain evidence="1 2">FF011L</strain>
    </source>
</reference>
<gene>
    <name evidence="1" type="ORF">FF011L_22460</name>
</gene>
<organism evidence="1 2">
    <name type="scientific">Roseimaritima multifibrata</name>
    <dbReference type="NCBI Taxonomy" id="1930274"/>
    <lineage>
        <taxon>Bacteria</taxon>
        <taxon>Pseudomonadati</taxon>
        <taxon>Planctomycetota</taxon>
        <taxon>Planctomycetia</taxon>
        <taxon>Pirellulales</taxon>
        <taxon>Pirellulaceae</taxon>
        <taxon>Roseimaritima</taxon>
    </lineage>
</organism>
<dbReference type="Proteomes" id="UP000320672">
    <property type="component" value="Chromosome"/>
</dbReference>
<dbReference type="AlphaFoldDB" id="A0A517MF53"/>
<sequence>MVRSTCGPQKPYTESKIDKGVIEKEDRASIEAIEIPNAFSPLMKNI</sequence>
<accession>A0A517MF53</accession>
<dbReference type="EMBL" id="CP036262">
    <property type="protein sequence ID" value="QDS93476.1"/>
    <property type="molecule type" value="Genomic_DNA"/>
</dbReference>
<evidence type="ECO:0000313" key="1">
    <source>
        <dbReference type="EMBL" id="QDS93476.1"/>
    </source>
</evidence>
<proteinExistence type="predicted"/>
<evidence type="ECO:0000313" key="2">
    <source>
        <dbReference type="Proteomes" id="UP000320672"/>
    </source>
</evidence>
<name>A0A517MF53_9BACT</name>
<protein>
    <submittedName>
        <fullName evidence="1">Uncharacterized protein</fullName>
    </submittedName>
</protein>
<dbReference type="KEGG" id="rml:FF011L_22460"/>